<dbReference type="PANTHER" id="PTHR13244">
    <property type="entry name" value="ZINC FINGER MYND DOMAIN CONTAINING PROTEIN 10"/>
    <property type="match status" value="1"/>
</dbReference>
<protein>
    <submittedName>
        <fullName evidence="2">Uncharacterized protein</fullName>
    </submittedName>
</protein>
<dbReference type="AlphaFoldDB" id="A0A9W7ESZ6"/>
<evidence type="ECO:0000313" key="3">
    <source>
        <dbReference type="Proteomes" id="UP001165160"/>
    </source>
</evidence>
<feature type="region of interest" description="Disordered" evidence="1">
    <location>
        <begin position="1"/>
        <end position="30"/>
    </location>
</feature>
<dbReference type="GO" id="GO:0005737">
    <property type="term" value="C:cytoplasm"/>
    <property type="evidence" value="ECO:0007669"/>
    <property type="project" value="TreeGrafter"/>
</dbReference>
<feature type="compositionally biased region" description="Low complexity" evidence="1">
    <location>
        <begin position="14"/>
        <end position="25"/>
    </location>
</feature>
<accession>A0A9W7ESZ6</accession>
<dbReference type="Proteomes" id="UP001165160">
    <property type="component" value="Unassembled WGS sequence"/>
</dbReference>
<proteinExistence type="predicted"/>
<evidence type="ECO:0000256" key="1">
    <source>
        <dbReference type="SAM" id="MobiDB-lite"/>
    </source>
</evidence>
<dbReference type="PANTHER" id="PTHR13244:SF7">
    <property type="entry name" value="ZINC FINGER MYND DOMAIN-CONTAINING PROTEIN 10"/>
    <property type="match status" value="1"/>
</dbReference>
<evidence type="ECO:0000313" key="2">
    <source>
        <dbReference type="EMBL" id="GMH88753.1"/>
    </source>
</evidence>
<name>A0A9W7ESZ6_9STRA</name>
<comment type="caution">
    <text evidence="2">The sequence shown here is derived from an EMBL/GenBank/DDBJ whole genome shotgun (WGS) entry which is preliminary data.</text>
</comment>
<organism evidence="2 3">
    <name type="scientific">Triparma verrucosa</name>
    <dbReference type="NCBI Taxonomy" id="1606542"/>
    <lineage>
        <taxon>Eukaryota</taxon>
        <taxon>Sar</taxon>
        <taxon>Stramenopiles</taxon>
        <taxon>Ochrophyta</taxon>
        <taxon>Bolidophyceae</taxon>
        <taxon>Parmales</taxon>
        <taxon>Triparmaceae</taxon>
        <taxon>Triparma</taxon>
    </lineage>
</organism>
<reference evidence="3" key="1">
    <citation type="journal article" date="2023" name="Commun. Biol.">
        <title>Genome analysis of Parmales, the sister group of diatoms, reveals the evolutionary specialization of diatoms from phago-mixotrophs to photoautotrophs.</title>
        <authorList>
            <person name="Ban H."/>
            <person name="Sato S."/>
            <person name="Yoshikawa S."/>
            <person name="Yamada K."/>
            <person name="Nakamura Y."/>
            <person name="Ichinomiya M."/>
            <person name="Sato N."/>
            <person name="Blanc-Mathieu R."/>
            <person name="Endo H."/>
            <person name="Kuwata A."/>
            <person name="Ogata H."/>
        </authorList>
    </citation>
    <scope>NUCLEOTIDE SEQUENCE [LARGE SCALE GENOMIC DNA]</scope>
    <source>
        <strain evidence="3">NIES 3699</strain>
    </source>
</reference>
<dbReference type="InterPro" id="IPR052298">
    <property type="entry name" value="ZMYND10"/>
</dbReference>
<keyword evidence="3" id="KW-1185">Reference proteome</keyword>
<dbReference type="EMBL" id="BRXX01000085">
    <property type="protein sequence ID" value="GMH88753.1"/>
    <property type="molecule type" value="Genomic_DNA"/>
</dbReference>
<gene>
    <name evidence="2" type="ORF">TrVE_jg1006</name>
</gene>
<sequence>MAKSTSAPPAHAWSSATTDNPSSSSLTSVTDPVANSSVNTYLTLPVEECERMIEGFREFKLEEIGSEEYLKQFNSLQTLNLTAHLHAQSHTDEYILESLSTFSSLPLLLSSLLTLETYRTLLLPPLLSSHPSLPTSNGLRLYFTLYSEASTLNLLELLFYHKHTILENLPQTLDTVDYCVRQIRGLCLPVKASKMMEYVKRKYEPGEEGERIMSRTKNEELRDQRYQIEYSLGLSSLTIVRYLLESFPSLPLNVQSRLLKTHDILLMLIPLIEEPPWIRLTSSSWEVYEEGKWTVPEDLNVVGKSTAQVWLCVFYLTGTKECRESYPLNDFRKGQILRLRKYLTDVLIDQIPVLADVRRYFDELALLQVPNHPTEHEMTEIAPMKDEINRSFKPQIVEVHYTKVWENVKDATDPQLKTLTDVYTETGIETILGEPPEFKLNGLPVKSLTLTLGTSEVHFTVKPKDHIKGVISETDRGVFKRYKLTPEAIITVTESCVATALVVFKSEINHRCEVKGEVVLGEDKKKLWCQVGSVGEECVVQIGLERIEGEWKVNKGFVSLPVNDE</sequence>